<proteinExistence type="predicted"/>
<keyword evidence="3" id="KW-1185">Reference proteome</keyword>
<protein>
    <submittedName>
        <fullName evidence="2">Uncharacterized protein</fullName>
    </submittedName>
</protein>
<feature type="region of interest" description="Disordered" evidence="1">
    <location>
        <begin position="1"/>
        <end position="28"/>
    </location>
</feature>
<evidence type="ECO:0000256" key="1">
    <source>
        <dbReference type="SAM" id="MobiDB-lite"/>
    </source>
</evidence>
<dbReference type="Proteomes" id="UP000324222">
    <property type="component" value="Unassembled WGS sequence"/>
</dbReference>
<feature type="compositionally biased region" description="Polar residues" evidence="1">
    <location>
        <begin position="112"/>
        <end position="121"/>
    </location>
</feature>
<accession>A0A5B7EMK3</accession>
<comment type="caution">
    <text evidence="2">The sequence shown here is derived from an EMBL/GenBank/DDBJ whole genome shotgun (WGS) entry which is preliminary data.</text>
</comment>
<feature type="region of interest" description="Disordered" evidence="1">
    <location>
        <begin position="104"/>
        <end position="128"/>
    </location>
</feature>
<dbReference type="EMBL" id="VSRR010003096">
    <property type="protein sequence ID" value="MPC34645.1"/>
    <property type="molecule type" value="Genomic_DNA"/>
</dbReference>
<organism evidence="2 3">
    <name type="scientific">Portunus trituberculatus</name>
    <name type="common">Swimming crab</name>
    <name type="synonym">Neptunus trituberculatus</name>
    <dbReference type="NCBI Taxonomy" id="210409"/>
    <lineage>
        <taxon>Eukaryota</taxon>
        <taxon>Metazoa</taxon>
        <taxon>Ecdysozoa</taxon>
        <taxon>Arthropoda</taxon>
        <taxon>Crustacea</taxon>
        <taxon>Multicrustacea</taxon>
        <taxon>Malacostraca</taxon>
        <taxon>Eumalacostraca</taxon>
        <taxon>Eucarida</taxon>
        <taxon>Decapoda</taxon>
        <taxon>Pleocyemata</taxon>
        <taxon>Brachyura</taxon>
        <taxon>Eubrachyura</taxon>
        <taxon>Portunoidea</taxon>
        <taxon>Portunidae</taxon>
        <taxon>Portuninae</taxon>
        <taxon>Portunus</taxon>
    </lineage>
</organism>
<name>A0A5B7EMK3_PORTR</name>
<gene>
    <name evidence="2" type="ORF">E2C01_028041</name>
</gene>
<evidence type="ECO:0000313" key="2">
    <source>
        <dbReference type="EMBL" id="MPC34645.1"/>
    </source>
</evidence>
<dbReference type="AlphaFoldDB" id="A0A5B7EMK3"/>
<feature type="compositionally biased region" description="Basic and acidic residues" evidence="1">
    <location>
        <begin position="8"/>
        <end position="26"/>
    </location>
</feature>
<reference evidence="2 3" key="1">
    <citation type="submission" date="2019-05" db="EMBL/GenBank/DDBJ databases">
        <title>Another draft genome of Portunus trituberculatus and its Hox gene families provides insights of decapod evolution.</title>
        <authorList>
            <person name="Jeong J.-H."/>
            <person name="Song I."/>
            <person name="Kim S."/>
            <person name="Choi T."/>
            <person name="Kim D."/>
            <person name="Ryu S."/>
            <person name="Kim W."/>
        </authorList>
    </citation>
    <scope>NUCLEOTIDE SEQUENCE [LARGE SCALE GENOMIC DNA]</scope>
    <source>
        <tissue evidence="2">Muscle</tissue>
    </source>
</reference>
<sequence length="128" mass="13402">MTVLTLREQADAGGKDEADTSKRAELGTRVNHSLGQRRKRTPGAELAEAVGLTWLAGRQGGQAEAREVGVEAVVAEAVVYPPEAPSLFMLVQATHFTVITVTHAPGEGKSAPGTSKRTTNRALIDGVG</sequence>
<evidence type="ECO:0000313" key="3">
    <source>
        <dbReference type="Proteomes" id="UP000324222"/>
    </source>
</evidence>